<sequence length="264" mass="30341">MSNCVSVVLGQDGWSVTYTKNSICALKGSTVDLSCSYTYPRGHTVTTTTWNKWKSLTWTQIPDKYEDRIEYRGNKENDCTLRITDLREEDSTLYYFSFTTGSWTSGSSVTLSVTDLKVTGGMWTRWEYKKTLTCSTTCTLIDNPTYIWYKNRHIVKEDTSSLYSDYFSDADSYSCAVKDHENFHSPAMCQKCWSVTYNHQRICALKGSTVNISCSYTYPRYHEIKKAFWFTKWSGMDPEDLSSVPGYQGHIEYLGDKKSDGTKT</sequence>
<dbReference type="InterPro" id="IPR013106">
    <property type="entry name" value="Ig_V-set"/>
</dbReference>
<dbReference type="PANTHER" id="PTHR46013">
    <property type="entry name" value="VASCULAR CELL ADHESION MOLECULE 1"/>
    <property type="match status" value="1"/>
</dbReference>
<dbReference type="InterPro" id="IPR036179">
    <property type="entry name" value="Ig-like_dom_sf"/>
</dbReference>
<dbReference type="AlphaFoldDB" id="A0A4W5KDP5"/>
<dbReference type="InterPro" id="IPR013783">
    <property type="entry name" value="Ig-like_fold"/>
</dbReference>
<protein>
    <recommendedName>
        <fullName evidence="1">Ig-like domain-containing protein</fullName>
    </recommendedName>
</protein>
<dbReference type="Gene3D" id="2.60.40.10">
    <property type="entry name" value="Immunoglobulins"/>
    <property type="match status" value="2"/>
</dbReference>
<dbReference type="Proteomes" id="UP000314982">
    <property type="component" value="Unassembled WGS sequence"/>
</dbReference>
<dbReference type="InterPro" id="IPR007110">
    <property type="entry name" value="Ig-like_dom"/>
</dbReference>
<reference evidence="2" key="2">
    <citation type="submission" date="2025-08" db="UniProtKB">
        <authorList>
            <consortium name="Ensembl"/>
        </authorList>
    </citation>
    <scope>IDENTIFICATION</scope>
</reference>
<reference evidence="2" key="3">
    <citation type="submission" date="2025-09" db="UniProtKB">
        <authorList>
            <consortium name="Ensembl"/>
        </authorList>
    </citation>
    <scope>IDENTIFICATION</scope>
</reference>
<evidence type="ECO:0000313" key="2">
    <source>
        <dbReference type="Ensembl" id="ENSHHUP00000010134.1"/>
    </source>
</evidence>
<dbReference type="PROSITE" id="PS50835">
    <property type="entry name" value="IG_LIKE"/>
    <property type="match status" value="1"/>
</dbReference>
<dbReference type="SUPFAM" id="SSF48726">
    <property type="entry name" value="Immunoglobulin"/>
    <property type="match status" value="1"/>
</dbReference>
<accession>A0A4W5KDP5</accession>
<dbReference type="PANTHER" id="PTHR46013:SF4">
    <property type="entry name" value="B-CELL RECEPTOR CD22-RELATED"/>
    <property type="match status" value="1"/>
</dbReference>
<dbReference type="SMART" id="SM00409">
    <property type="entry name" value="IG"/>
    <property type="match status" value="1"/>
</dbReference>
<keyword evidence="3" id="KW-1185">Reference proteome</keyword>
<proteinExistence type="predicted"/>
<name>A0A4W5KDP5_9TELE</name>
<reference evidence="3" key="1">
    <citation type="submission" date="2018-06" db="EMBL/GenBank/DDBJ databases">
        <title>Genome assembly of Danube salmon.</title>
        <authorList>
            <person name="Macqueen D.J."/>
            <person name="Gundappa M.K."/>
        </authorList>
    </citation>
    <scope>NUCLEOTIDE SEQUENCE [LARGE SCALE GENOMIC DNA]</scope>
</reference>
<evidence type="ECO:0000313" key="3">
    <source>
        <dbReference type="Proteomes" id="UP000314982"/>
    </source>
</evidence>
<organism evidence="2 3">
    <name type="scientific">Hucho hucho</name>
    <name type="common">huchen</name>
    <dbReference type="NCBI Taxonomy" id="62062"/>
    <lineage>
        <taxon>Eukaryota</taxon>
        <taxon>Metazoa</taxon>
        <taxon>Chordata</taxon>
        <taxon>Craniata</taxon>
        <taxon>Vertebrata</taxon>
        <taxon>Euteleostomi</taxon>
        <taxon>Actinopterygii</taxon>
        <taxon>Neopterygii</taxon>
        <taxon>Teleostei</taxon>
        <taxon>Protacanthopterygii</taxon>
        <taxon>Salmoniformes</taxon>
        <taxon>Salmonidae</taxon>
        <taxon>Salmoninae</taxon>
        <taxon>Hucho</taxon>
    </lineage>
</organism>
<dbReference type="Ensembl" id="ENSHHUT00000010449.1">
    <property type="protein sequence ID" value="ENSHHUP00000010134.1"/>
    <property type="gene ID" value="ENSHHUG00000006148.1"/>
</dbReference>
<dbReference type="Pfam" id="PF07686">
    <property type="entry name" value="V-set"/>
    <property type="match status" value="1"/>
</dbReference>
<feature type="domain" description="Ig-like" evidence="1">
    <location>
        <begin position="107"/>
        <end position="179"/>
    </location>
</feature>
<evidence type="ECO:0000259" key="1">
    <source>
        <dbReference type="PROSITE" id="PS50835"/>
    </source>
</evidence>
<dbReference type="InterPro" id="IPR003599">
    <property type="entry name" value="Ig_sub"/>
</dbReference>
<dbReference type="GeneTree" id="ENSGT01010000222294"/>